<dbReference type="RefSeq" id="WP_206723591.1">
    <property type="nucleotide sequence ID" value="NZ_CP071090.1"/>
</dbReference>
<dbReference type="Pfam" id="PF13561">
    <property type="entry name" value="adh_short_C2"/>
    <property type="match status" value="1"/>
</dbReference>
<dbReference type="InterPro" id="IPR002347">
    <property type="entry name" value="SDR_fam"/>
</dbReference>
<organism evidence="3 4">
    <name type="scientific">Pyxidicoccus parkwayensis</name>
    <dbReference type="NCBI Taxonomy" id="2813578"/>
    <lineage>
        <taxon>Bacteria</taxon>
        <taxon>Pseudomonadati</taxon>
        <taxon>Myxococcota</taxon>
        <taxon>Myxococcia</taxon>
        <taxon>Myxococcales</taxon>
        <taxon>Cystobacterineae</taxon>
        <taxon>Myxococcaceae</taxon>
        <taxon>Pyxidicoccus</taxon>
    </lineage>
</organism>
<dbReference type="CDD" id="cd05233">
    <property type="entry name" value="SDR_c"/>
    <property type="match status" value="1"/>
</dbReference>
<evidence type="ECO:0000313" key="3">
    <source>
        <dbReference type="EMBL" id="QSQ22014.1"/>
    </source>
</evidence>
<evidence type="ECO:0000256" key="1">
    <source>
        <dbReference type="ARBA" id="ARBA00006484"/>
    </source>
</evidence>
<dbReference type="SUPFAM" id="SSF51735">
    <property type="entry name" value="NAD(P)-binding Rossmann-fold domains"/>
    <property type="match status" value="1"/>
</dbReference>
<proteinExistence type="inferred from homology"/>
<dbReference type="PANTHER" id="PTHR43639:SF1">
    <property type="entry name" value="SHORT-CHAIN DEHYDROGENASE_REDUCTASE FAMILY PROTEIN"/>
    <property type="match status" value="1"/>
</dbReference>
<evidence type="ECO:0000313" key="4">
    <source>
        <dbReference type="Proteomes" id="UP000662747"/>
    </source>
</evidence>
<accession>A0ABX7NUG1</accession>
<dbReference type="Proteomes" id="UP000662747">
    <property type="component" value="Chromosome"/>
</dbReference>
<evidence type="ECO:0000256" key="2">
    <source>
        <dbReference type="ARBA" id="ARBA00023002"/>
    </source>
</evidence>
<dbReference type="InterPro" id="IPR036291">
    <property type="entry name" value="NAD(P)-bd_dom_sf"/>
</dbReference>
<dbReference type="Gene3D" id="3.40.50.720">
    <property type="entry name" value="NAD(P)-binding Rossmann-like Domain"/>
    <property type="match status" value="1"/>
</dbReference>
<dbReference type="PRINTS" id="PR00081">
    <property type="entry name" value="GDHRDH"/>
</dbReference>
<reference evidence="3 4" key="1">
    <citation type="submission" date="2021-02" db="EMBL/GenBank/DDBJ databases">
        <title>De Novo genome assembly of isolated myxobacteria.</title>
        <authorList>
            <person name="Stevens D.C."/>
        </authorList>
    </citation>
    <scope>NUCLEOTIDE SEQUENCE [LARGE SCALE GENOMIC DNA]</scope>
    <source>
        <strain evidence="4">SCPEA02</strain>
    </source>
</reference>
<keyword evidence="2" id="KW-0560">Oxidoreductase</keyword>
<sequence>MAGKVAIVTGASSGIGLGLTKTLVERGYSVVGTSRGATKSGALSASSRLALVDGDVGEASTARRVVDAALSRFGRVDLLVNNAGTFISKPFTDYTAEDYATLLSTNVAGFFHMTQAVLKQMVGQESGHVVNIGTSLARQPMAGVPGALAILTKGGIEAATRALAIEYAPHGVRVNTVAAGAIDTPMHTPDKHGFLETMSPANRVGTVPEVVDAVLYLDSAGFVSGEILHVDGGAHAGKW</sequence>
<dbReference type="EMBL" id="CP071090">
    <property type="protein sequence ID" value="QSQ22014.1"/>
    <property type="molecule type" value="Genomic_DNA"/>
</dbReference>
<protein>
    <submittedName>
        <fullName evidence="3">SDR family oxidoreductase</fullName>
    </submittedName>
</protein>
<dbReference type="PANTHER" id="PTHR43639">
    <property type="entry name" value="OXIDOREDUCTASE, SHORT-CHAIN DEHYDROGENASE/REDUCTASE FAMILY (AFU_ORTHOLOGUE AFUA_5G02870)"/>
    <property type="match status" value="1"/>
</dbReference>
<comment type="similarity">
    <text evidence="1">Belongs to the short-chain dehydrogenases/reductases (SDR) family.</text>
</comment>
<dbReference type="PRINTS" id="PR00080">
    <property type="entry name" value="SDRFAMILY"/>
</dbReference>
<gene>
    <name evidence="3" type="ORF">JY651_43875</name>
</gene>
<name>A0ABX7NUG1_9BACT</name>
<keyword evidence="4" id="KW-1185">Reference proteome</keyword>